<dbReference type="Pfam" id="PF06305">
    <property type="entry name" value="LapA_dom"/>
    <property type="match status" value="1"/>
</dbReference>
<evidence type="ECO:0000256" key="3">
    <source>
        <dbReference type="ARBA" id="ARBA00022989"/>
    </source>
</evidence>
<evidence type="ECO:0000256" key="2">
    <source>
        <dbReference type="ARBA" id="ARBA00022692"/>
    </source>
</evidence>
<reference evidence="8 9" key="1">
    <citation type="submission" date="2011-01" db="EMBL/GenBank/DDBJ databases">
        <authorList>
            <person name="Weinstock G."/>
            <person name="Sodergren E."/>
            <person name="Clifton S."/>
            <person name="Fulton L."/>
            <person name="Fulton B."/>
            <person name="Courtney L."/>
            <person name="Fronick C."/>
            <person name="Harrison M."/>
            <person name="Strong C."/>
            <person name="Farmer C."/>
            <person name="Delahaunty K."/>
            <person name="Markovic C."/>
            <person name="Hall O."/>
            <person name="Minx P."/>
            <person name="Tomlinson C."/>
            <person name="Mitreva M."/>
            <person name="Hou S."/>
            <person name="Chen J."/>
            <person name="Wollam A."/>
            <person name="Pepin K.H."/>
            <person name="Johnson M."/>
            <person name="Bhonagiri V."/>
            <person name="Zhang X."/>
            <person name="Suruliraj S."/>
            <person name="Warren W."/>
            <person name="Chinwalla A."/>
            <person name="Mardis E.R."/>
            <person name="Wilson R.K."/>
        </authorList>
    </citation>
    <scope>NUCLEOTIDE SEQUENCE [LARGE SCALE GENOMIC DNA]</scope>
    <source>
        <strain evidence="9">DSM 22608 / JCM 16073 / KCTC 15190 / YIT 12066</strain>
    </source>
</reference>
<dbReference type="STRING" id="762983.HMPREF9444_01585"/>
<dbReference type="RefSeq" id="WP_009143757.1">
    <property type="nucleotide sequence ID" value="NZ_GL831037.1"/>
</dbReference>
<evidence type="ECO:0000256" key="6">
    <source>
        <dbReference type="SAM" id="Phobius"/>
    </source>
</evidence>
<keyword evidence="3 6" id="KW-1133">Transmembrane helix</keyword>
<dbReference type="AlphaFoldDB" id="E8LLH2"/>
<keyword evidence="4 6" id="KW-0472">Membrane</keyword>
<name>E8LLH2_SUCHY</name>
<feature type="domain" description="Lipopolysaccharide assembly protein A" evidence="7">
    <location>
        <begin position="25"/>
        <end position="86"/>
    </location>
</feature>
<proteinExistence type="predicted"/>
<dbReference type="Proteomes" id="UP000018458">
    <property type="component" value="Unassembled WGS sequence"/>
</dbReference>
<evidence type="ECO:0000313" key="8">
    <source>
        <dbReference type="EMBL" id="EFY06619.1"/>
    </source>
</evidence>
<accession>E8LLH2</accession>
<keyword evidence="2 6" id="KW-0812">Transmembrane</keyword>
<evidence type="ECO:0000256" key="5">
    <source>
        <dbReference type="SAM" id="MobiDB-lite"/>
    </source>
</evidence>
<evidence type="ECO:0000313" key="9">
    <source>
        <dbReference type="Proteomes" id="UP000018458"/>
    </source>
</evidence>
<gene>
    <name evidence="8" type="ORF">HMPREF9444_01585</name>
</gene>
<evidence type="ECO:0000256" key="1">
    <source>
        <dbReference type="ARBA" id="ARBA00022475"/>
    </source>
</evidence>
<protein>
    <recommendedName>
        <fullName evidence="7">Lipopolysaccharide assembly protein A domain-containing protein</fullName>
    </recommendedName>
</protein>
<dbReference type="GO" id="GO:0005886">
    <property type="term" value="C:plasma membrane"/>
    <property type="evidence" value="ECO:0007669"/>
    <property type="project" value="InterPro"/>
</dbReference>
<dbReference type="EMBL" id="AEVO01000104">
    <property type="protein sequence ID" value="EFY06619.1"/>
    <property type="molecule type" value="Genomic_DNA"/>
</dbReference>
<sequence length="110" mass="12319">MLRFWLYVIVLAILCVIGLTIGSANDVVVDFDFIFVKAQLSLAMVFVIGLIVGILIGLYLALLICLKFYMEARKARSELKHLKKSIAKDQKQQDKSQEKATEVLAASDNQ</sequence>
<evidence type="ECO:0000259" key="7">
    <source>
        <dbReference type="Pfam" id="PF06305"/>
    </source>
</evidence>
<feature type="compositionally biased region" description="Basic and acidic residues" evidence="5">
    <location>
        <begin position="84"/>
        <end position="101"/>
    </location>
</feature>
<comment type="caution">
    <text evidence="8">The sequence shown here is derived from an EMBL/GenBank/DDBJ whole genome shotgun (WGS) entry which is preliminary data.</text>
</comment>
<keyword evidence="9" id="KW-1185">Reference proteome</keyword>
<feature type="transmembrane region" description="Helical" evidence="6">
    <location>
        <begin position="40"/>
        <end position="66"/>
    </location>
</feature>
<feature type="region of interest" description="Disordered" evidence="5">
    <location>
        <begin position="84"/>
        <end position="110"/>
    </location>
</feature>
<dbReference type="InterPro" id="IPR010445">
    <property type="entry name" value="LapA_dom"/>
</dbReference>
<organism evidence="8 9">
    <name type="scientific">Succinatimonas hippei (strain DSM 22608 / JCM 16073 / KCTC 15190 / YIT 12066)</name>
    <dbReference type="NCBI Taxonomy" id="762983"/>
    <lineage>
        <taxon>Bacteria</taxon>
        <taxon>Pseudomonadati</taxon>
        <taxon>Pseudomonadota</taxon>
        <taxon>Gammaproteobacteria</taxon>
        <taxon>Aeromonadales</taxon>
        <taxon>Succinivibrionaceae</taxon>
        <taxon>Succinatimonas</taxon>
    </lineage>
</organism>
<dbReference type="HOGENOM" id="CLU_2169763_0_0_6"/>
<evidence type="ECO:0000256" key="4">
    <source>
        <dbReference type="ARBA" id="ARBA00023136"/>
    </source>
</evidence>
<keyword evidence="1" id="KW-1003">Cell membrane</keyword>